<keyword evidence="16" id="KW-0812">Transmembrane</keyword>
<evidence type="ECO:0000256" key="1">
    <source>
        <dbReference type="ARBA" id="ARBA00004479"/>
    </source>
</evidence>
<keyword evidence="7 17" id="KW-0732">Signal</keyword>
<dbReference type="GO" id="GO:0016020">
    <property type="term" value="C:membrane"/>
    <property type="evidence" value="ECO:0007669"/>
    <property type="project" value="UniProtKB-SubCell"/>
</dbReference>
<evidence type="ECO:0000313" key="19">
    <source>
        <dbReference type="EMBL" id="KAF4347022.1"/>
    </source>
</evidence>
<evidence type="ECO:0000256" key="14">
    <source>
        <dbReference type="ARBA" id="ARBA00048679"/>
    </source>
</evidence>
<sequence>MASKNFRVLLFLLFLAPFQCKVQASTTTLPLVEVEAIKEIAEQLNKKDWNFSDPCSNQTTIDTPHTEQYKNVVICNCTISANTCHIQSIYFIGQDLDGELPSSLWKLPHLKQVNFDRNILSGSIPKEWTLTKLESLGISANNLSGPIPSYLGNITTLIQLGMESNLFSGTIPSELGKLVNLEYLNLNANNLTGEFPLALTNLTNRISSNYFTGRMPEFTNWKQLQNLEMEASGFKGPIPSSISNLDKLTELRITDLNGESSDFLDLRNMTNILKVMMRSCKLRGNIPSYISNLTKLTILDLSFNKLEGEVPNFENVMQLGKVYLTSNLLSGPIPNWITIKDTNYQIDISYNNFTETSEPSSCRDTFNHFRSPSGQKNNSILNKCLAPCSKDHYSLHINCGGKQTTIGGIKYEGDEDLVGAAKFVQYSPTWGLSNTGDFWDVNNKASDYIVNNVSVLRMNNSELYTTARISPLSLTYYARCLANGNYTVKLHFAEIVVTNNRSYYSFGRRIFDVYVQEKLELKDFNIEKEANGVDKEFIKVVKAVVSYKTLEIRFQWTGKGTRNIPKRGMYGSLISAISIESDFKPPKEKKDMKFIIIGVVLSFCLVFITIGIVWWKCYLRRKESRDEEYALWGYLTDKADVYSFGVVAMEIVAGKKNTRYHPDENFVCLLDWAIFLQQKGNLMELVDPKLGTKFNKEEAKRMIEVALLCTNPSPALRPAMSTAVSMLEGRIPVLTLSLQPSVHGDQSRFQALSEYMDHLRDTNSEAYKLFSSYSSFSTRTGSSSASDYPVSSNQSLKS</sequence>
<evidence type="ECO:0000256" key="8">
    <source>
        <dbReference type="ARBA" id="ARBA00022737"/>
    </source>
</evidence>
<evidence type="ECO:0000256" key="12">
    <source>
        <dbReference type="ARBA" id="ARBA00023180"/>
    </source>
</evidence>
<dbReference type="EC" id="2.7.11.1" evidence="2"/>
<keyword evidence="16" id="KW-0472">Membrane</keyword>
<dbReference type="SUPFAM" id="SSF56112">
    <property type="entry name" value="Protein kinase-like (PK-like)"/>
    <property type="match status" value="1"/>
</dbReference>
<evidence type="ECO:0000313" key="21">
    <source>
        <dbReference type="Proteomes" id="UP000525078"/>
    </source>
</evidence>
<feature type="region of interest" description="Disordered" evidence="15">
    <location>
        <begin position="778"/>
        <end position="798"/>
    </location>
</feature>
<dbReference type="PANTHER" id="PTHR48006">
    <property type="entry name" value="LEUCINE-RICH REPEAT-CONTAINING PROTEIN DDB_G0281931-RELATED"/>
    <property type="match status" value="1"/>
</dbReference>
<evidence type="ECO:0000256" key="4">
    <source>
        <dbReference type="ARBA" id="ARBA00022553"/>
    </source>
</evidence>
<keyword evidence="10" id="KW-0067">ATP-binding</keyword>
<evidence type="ECO:0000256" key="17">
    <source>
        <dbReference type="SAM" id="SignalP"/>
    </source>
</evidence>
<dbReference type="GO" id="GO:0004674">
    <property type="term" value="F:protein serine/threonine kinase activity"/>
    <property type="evidence" value="ECO:0007669"/>
    <property type="project" value="UniProtKB-KW"/>
</dbReference>
<keyword evidence="12" id="KW-0325">Glycoprotein</keyword>
<evidence type="ECO:0000256" key="9">
    <source>
        <dbReference type="ARBA" id="ARBA00022741"/>
    </source>
</evidence>
<feature type="signal peptide" evidence="17">
    <location>
        <begin position="1"/>
        <end position="24"/>
    </location>
</feature>
<evidence type="ECO:0000313" key="22">
    <source>
        <dbReference type="Proteomes" id="UP000583929"/>
    </source>
</evidence>
<protein>
    <recommendedName>
        <fullName evidence="2">non-specific serine/threonine protein kinase</fullName>
        <ecNumber evidence="2">2.7.11.1</ecNumber>
    </recommendedName>
</protein>
<dbReference type="SUPFAM" id="SSF52058">
    <property type="entry name" value="L domain-like"/>
    <property type="match status" value="1"/>
</dbReference>
<dbReference type="Gene3D" id="1.10.510.10">
    <property type="entry name" value="Transferase(Phosphotransferase) domain 1"/>
    <property type="match status" value="1"/>
</dbReference>
<keyword evidence="11" id="KW-0675">Receptor</keyword>
<dbReference type="Pfam" id="PF00560">
    <property type="entry name" value="LRR_1"/>
    <property type="match status" value="3"/>
</dbReference>
<keyword evidence="4" id="KW-0597">Phosphoprotein</keyword>
<comment type="catalytic activity">
    <reaction evidence="13">
        <text>L-threonyl-[protein] + ATP = O-phospho-L-threonyl-[protein] + ADP + H(+)</text>
        <dbReference type="Rhea" id="RHEA:46608"/>
        <dbReference type="Rhea" id="RHEA-COMP:11060"/>
        <dbReference type="Rhea" id="RHEA-COMP:11605"/>
        <dbReference type="ChEBI" id="CHEBI:15378"/>
        <dbReference type="ChEBI" id="CHEBI:30013"/>
        <dbReference type="ChEBI" id="CHEBI:30616"/>
        <dbReference type="ChEBI" id="CHEBI:61977"/>
        <dbReference type="ChEBI" id="CHEBI:456216"/>
        <dbReference type="EC" id="2.7.11.1"/>
    </reaction>
</comment>
<evidence type="ECO:0000313" key="20">
    <source>
        <dbReference type="EMBL" id="KAF4365268.1"/>
    </source>
</evidence>
<keyword evidence="16" id="KW-1133">Transmembrane helix</keyword>
<evidence type="ECO:0000256" key="11">
    <source>
        <dbReference type="ARBA" id="ARBA00023170"/>
    </source>
</evidence>
<evidence type="ECO:0000256" key="6">
    <source>
        <dbReference type="ARBA" id="ARBA00022679"/>
    </source>
</evidence>
<organism evidence="20 21">
    <name type="scientific">Cannabis sativa</name>
    <name type="common">Hemp</name>
    <name type="synonym">Marijuana</name>
    <dbReference type="NCBI Taxonomy" id="3483"/>
    <lineage>
        <taxon>Eukaryota</taxon>
        <taxon>Viridiplantae</taxon>
        <taxon>Streptophyta</taxon>
        <taxon>Embryophyta</taxon>
        <taxon>Tracheophyta</taxon>
        <taxon>Spermatophyta</taxon>
        <taxon>Magnoliopsida</taxon>
        <taxon>eudicotyledons</taxon>
        <taxon>Gunneridae</taxon>
        <taxon>Pentapetalae</taxon>
        <taxon>rosids</taxon>
        <taxon>fabids</taxon>
        <taxon>Rosales</taxon>
        <taxon>Cannabaceae</taxon>
        <taxon>Cannabis</taxon>
    </lineage>
</organism>
<keyword evidence="5" id="KW-0433">Leucine-rich repeat</keyword>
<dbReference type="FunFam" id="3.80.10.10:FF:000383">
    <property type="entry name" value="Leucine-rich repeat receptor protein kinase EMS1"/>
    <property type="match status" value="1"/>
</dbReference>
<dbReference type="PANTHER" id="PTHR48006:SF66">
    <property type="entry name" value="PROTEIN KINASE DOMAIN-CONTAINING PROTEIN"/>
    <property type="match status" value="1"/>
</dbReference>
<reference evidence="21 22" key="1">
    <citation type="journal article" date="2020" name="bioRxiv">
        <title>Sequence and annotation of 42 cannabis genomes reveals extensive copy number variation in cannabinoid synthesis and pathogen resistance genes.</title>
        <authorList>
            <person name="Mckernan K.J."/>
            <person name="Helbert Y."/>
            <person name="Kane L.T."/>
            <person name="Ebling H."/>
            <person name="Zhang L."/>
            <person name="Liu B."/>
            <person name="Eaton Z."/>
            <person name="Mclaughlin S."/>
            <person name="Kingan S."/>
            <person name="Baybayan P."/>
            <person name="Concepcion G."/>
            <person name="Jordan M."/>
            <person name="Riva A."/>
            <person name="Barbazuk W."/>
            <person name="Harkins T."/>
        </authorList>
    </citation>
    <scope>NUCLEOTIDE SEQUENCE [LARGE SCALE GENOMIC DNA]</scope>
    <source>
        <strain evidence="21 22">cv. Jamaican Lion 4</strain>
        <strain evidence="19">Father</strain>
        <strain evidence="20">Mother</strain>
        <tissue evidence="20">Leaf</tissue>
    </source>
</reference>
<dbReference type="Proteomes" id="UP000583929">
    <property type="component" value="Unassembled WGS sequence"/>
</dbReference>
<evidence type="ECO:0000256" key="2">
    <source>
        <dbReference type="ARBA" id="ARBA00012513"/>
    </source>
</evidence>
<evidence type="ECO:0000256" key="10">
    <source>
        <dbReference type="ARBA" id="ARBA00022840"/>
    </source>
</evidence>
<dbReference type="InterPro" id="IPR051824">
    <property type="entry name" value="LRR_Rcpt-Like_S/T_Kinase"/>
</dbReference>
<comment type="subcellular location">
    <subcellularLocation>
        <location evidence="1">Membrane</location>
        <topology evidence="1">Single-pass type I membrane protein</topology>
    </subcellularLocation>
</comment>
<evidence type="ECO:0000256" key="13">
    <source>
        <dbReference type="ARBA" id="ARBA00047899"/>
    </source>
</evidence>
<dbReference type="GO" id="GO:0005524">
    <property type="term" value="F:ATP binding"/>
    <property type="evidence" value="ECO:0007669"/>
    <property type="project" value="UniProtKB-KW"/>
</dbReference>
<keyword evidence="8" id="KW-0677">Repeat</keyword>
<keyword evidence="6" id="KW-0808">Transferase</keyword>
<feature type="domain" description="Malectin" evidence="18">
    <location>
        <begin position="394"/>
        <end position="577"/>
    </location>
</feature>
<dbReference type="InterPro" id="IPR021720">
    <property type="entry name" value="Malectin_dom"/>
</dbReference>
<dbReference type="Gene3D" id="3.80.10.10">
    <property type="entry name" value="Ribonuclease Inhibitor"/>
    <property type="match status" value="2"/>
</dbReference>
<evidence type="ECO:0000256" key="15">
    <source>
        <dbReference type="SAM" id="MobiDB-lite"/>
    </source>
</evidence>
<feature type="compositionally biased region" description="Polar residues" evidence="15">
    <location>
        <begin position="789"/>
        <end position="798"/>
    </location>
</feature>
<evidence type="ECO:0000256" key="3">
    <source>
        <dbReference type="ARBA" id="ARBA00022527"/>
    </source>
</evidence>
<feature type="transmembrane region" description="Helical" evidence="16">
    <location>
        <begin position="594"/>
        <end position="615"/>
    </location>
</feature>
<dbReference type="Pfam" id="PF11721">
    <property type="entry name" value="Malectin"/>
    <property type="match status" value="1"/>
</dbReference>
<keyword evidence="22" id="KW-1185">Reference proteome</keyword>
<comment type="caution">
    <text evidence="20">The sequence shown here is derived from an EMBL/GenBank/DDBJ whole genome shotgun (WGS) entry which is preliminary data.</text>
</comment>
<dbReference type="Proteomes" id="UP000525078">
    <property type="component" value="Unassembled WGS sequence"/>
</dbReference>
<dbReference type="InterPro" id="IPR032675">
    <property type="entry name" value="LRR_dom_sf"/>
</dbReference>
<proteinExistence type="predicted"/>
<comment type="catalytic activity">
    <reaction evidence="14">
        <text>L-seryl-[protein] + ATP = O-phospho-L-seryl-[protein] + ADP + H(+)</text>
        <dbReference type="Rhea" id="RHEA:17989"/>
        <dbReference type="Rhea" id="RHEA-COMP:9863"/>
        <dbReference type="Rhea" id="RHEA-COMP:11604"/>
        <dbReference type="ChEBI" id="CHEBI:15378"/>
        <dbReference type="ChEBI" id="CHEBI:29999"/>
        <dbReference type="ChEBI" id="CHEBI:30616"/>
        <dbReference type="ChEBI" id="CHEBI:83421"/>
        <dbReference type="ChEBI" id="CHEBI:456216"/>
        <dbReference type="EC" id="2.7.11.1"/>
    </reaction>
</comment>
<keyword evidence="3" id="KW-0723">Serine/threonine-protein kinase</keyword>
<dbReference type="Gene3D" id="2.60.120.430">
    <property type="entry name" value="Galactose-binding lectin"/>
    <property type="match status" value="1"/>
</dbReference>
<evidence type="ECO:0000256" key="5">
    <source>
        <dbReference type="ARBA" id="ARBA00022614"/>
    </source>
</evidence>
<keyword evidence="9" id="KW-0547">Nucleotide-binding</keyword>
<keyword evidence="3" id="KW-0418">Kinase</keyword>
<dbReference type="InterPro" id="IPR001611">
    <property type="entry name" value="Leu-rich_rpt"/>
</dbReference>
<accession>A0A7J6F3R9</accession>
<gene>
    <name evidence="20" type="ORF">F8388_017834</name>
    <name evidence="19" type="ORF">G4B88_011449</name>
</gene>
<feature type="chain" id="PRO_5033593446" description="non-specific serine/threonine protein kinase" evidence="17">
    <location>
        <begin position="25"/>
        <end position="798"/>
    </location>
</feature>
<dbReference type="FunFam" id="2.60.120.430:FF:000004">
    <property type="entry name" value="Putative leucine-rich repeat receptor-like serine/threonine-protein kinase"/>
    <property type="match status" value="1"/>
</dbReference>
<name>A0A7J6F3R9_CANSA</name>
<dbReference type="AlphaFoldDB" id="A0A7J6F3R9"/>
<dbReference type="EMBL" id="JAATIQ010000870">
    <property type="protein sequence ID" value="KAF4347022.1"/>
    <property type="molecule type" value="Genomic_DNA"/>
</dbReference>
<evidence type="ECO:0000256" key="16">
    <source>
        <dbReference type="SAM" id="Phobius"/>
    </source>
</evidence>
<dbReference type="InterPro" id="IPR011009">
    <property type="entry name" value="Kinase-like_dom_sf"/>
</dbReference>
<evidence type="ECO:0000259" key="18">
    <source>
        <dbReference type="Pfam" id="PF11721"/>
    </source>
</evidence>
<evidence type="ECO:0000256" key="7">
    <source>
        <dbReference type="ARBA" id="ARBA00022729"/>
    </source>
</evidence>
<dbReference type="EMBL" id="JAATIP010000160">
    <property type="protein sequence ID" value="KAF4365268.1"/>
    <property type="molecule type" value="Genomic_DNA"/>
</dbReference>